<organism evidence="6 7">
    <name type="scientific">Mycolicibacterium austroafricanum</name>
    <name type="common">Mycobacterium austroafricanum</name>
    <dbReference type="NCBI Taxonomy" id="39687"/>
    <lineage>
        <taxon>Bacteria</taxon>
        <taxon>Bacillati</taxon>
        <taxon>Actinomycetota</taxon>
        <taxon>Actinomycetes</taxon>
        <taxon>Mycobacteriales</taxon>
        <taxon>Mycobacteriaceae</taxon>
        <taxon>Mycolicibacterium</taxon>
    </lineage>
</organism>
<dbReference type="Gene3D" id="1.20.140.10">
    <property type="entry name" value="Butyryl-CoA Dehydrogenase, subunit A, domain 3"/>
    <property type="match status" value="1"/>
</dbReference>
<evidence type="ECO:0000256" key="3">
    <source>
        <dbReference type="ARBA" id="ARBA00023002"/>
    </source>
</evidence>
<dbReference type="Proteomes" id="UP001172687">
    <property type="component" value="Unassembled WGS sequence"/>
</dbReference>
<evidence type="ECO:0000313" key="6">
    <source>
        <dbReference type="EMBL" id="MDN4518702.1"/>
    </source>
</evidence>
<dbReference type="PIRSF" id="PIRSF000331">
    <property type="entry name" value="HpaA_HpaB"/>
    <property type="match status" value="1"/>
</dbReference>
<reference evidence="6" key="1">
    <citation type="submission" date="2023-07" db="EMBL/GenBank/DDBJ databases">
        <title>Degradation of tert-butanol by M. austroafricanum TBA100.</title>
        <authorList>
            <person name="Helbich S."/>
            <person name="Vainshtein Y."/>
        </authorList>
    </citation>
    <scope>NUCLEOTIDE SEQUENCE</scope>
    <source>
        <strain evidence="6">TBA100</strain>
    </source>
</reference>
<dbReference type="RefSeq" id="WP_011780363.1">
    <property type="nucleotide sequence ID" value="NZ_CP070380.1"/>
</dbReference>
<dbReference type="InterPro" id="IPR046373">
    <property type="entry name" value="Acyl-CoA_Oxase/DH_mid-dom_sf"/>
</dbReference>
<feature type="domain" description="HpaB/PvcC/4-BUDH C-terminal" evidence="4">
    <location>
        <begin position="267"/>
        <end position="466"/>
    </location>
</feature>
<dbReference type="PANTHER" id="PTHR36117">
    <property type="entry name" value="4-HYDROXYPHENYLACETATE 3-MONOOXYGENASE-RELATED"/>
    <property type="match status" value="1"/>
</dbReference>
<dbReference type="Pfam" id="PF11794">
    <property type="entry name" value="HpaB_N"/>
    <property type="match status" value="1"/>
</dbReference>
<comment type="caution">
    <text evidence="6">The sequence shown here is derived from an EMBL/GenBank/DDBJ whole genome shotgun (WGS) entry which is preliminary data.</text>
</comment>
<keyword evidence="3" id="KW-0560">Oxidoreductase</keyword>
<dbReference type="InterPro" id="IPR024719">
    <property type="entry name" value="HpaB/PvcC/4-BUDH_C"/>
</dbReference>
<feature type="domain" description="HpaB/PvcC/4-BUDH N-terminal" evidence="5">
    <location>
        <begin position="4"/>
        <end position="258"/>
    </location>
</feature>
<dbReference type="Gene3D" id="2.40.110.10">
    <property type="entry name" value="Butyryl-CoA Dehydrogenase, subunit A, domain 2"/>
    <property type="match status" value="1"/>
</dbReference>
<keyword evidence="7" id="KW-1185">Reference proteome</keyword>
<dbReference type="InterPro" id="IPR009100">
    <property type="entry name" value="AcylCoA_DH/oxidase_NM_dom_sf"/>
</dbReference>
<dbReference type="Pfam" id="PF03241">
    <property type="entry name" value="HpaB"/>
    <property type="match status" value="1"/>
</dbReference>
<evidence type="ECO:0000256" key="2">
    <source>
        <dbReference type="ARBA" id="ARBA00022827"/>
    </source>
</evidence>
<dbReference type="InterPro" id="IPR004925">
    <property type="entry name" value="HpaB/PvcC/4-BUDH"/>
</dbReference>
<dbReference type="InterPro" id="IPR036250">
    <property type="entry name" value="AcylCo_DH-like_C"/>
</dbReference>
<keyword evidence="1" id="KW-0285">Flavoprotein</keyword>
<evidence type="ECO:0000259" key="5">
    <source>
        <dbReference type="Pfam" id="PF11794"/>
    </source>
</evidence>
<evidence type="ECO:0000256" key="1">
    <source>
        <dbReference type="ARBA" id="ARBA00022630"/>
    </source>
</evidence>
<evidence type="ECO:0000259" key="4">
    <source>
        <dbReference type="Pfam" id="PF03241"/>
    </source>
</evidence>
<dbReference type="EMBL" id="JAUHTC010000046">
    <property type="protein sequence ID" value="MDN4518702.1"/>
    <property type="molecule type" value="Genomic_DNA"/>
</dbReference>
<accession>A0ABT8HEK0</accession>
<dbReference type="SUPFAM" id="SSF47203">
    <property type="entry name" value="Acyl-CoA dehydrogenase C-terminal domain-like"/>
    <property type="match status" value="1"/>
</dbReference>
<keyword evidence="2" id="KW-0274">FAD</keyword>
<dbReference type="SUPFAM" id="SSF56645">
    <property type="entry name" value="Acyl-CoA dehydrogenase NM domain-like"/>
    <property type="match status" value="1"/>
</dbReference>
<gene>
    <name evidence="6" type="ORF">QYF68_12825</name>
</gene>
<name>A0ABT8HEK0_MYCAO</name>
<protein>
    <submittedName>
        <fullName evidence="6">4-hydroxyphenylacetate 3-hydroxylase N-terminal domain-containing protein</fullName>
    </submittedName>
</protein>
<dbReference type="InterPro" id="IPR024674">
    <property type="entry name" value="HpaB/PvcC/4-BUDH_N"/>
</dbReference>
<sequence>MRSGADYVRALDDGRCVYVNGDKVSRVADHPAFAGVVATMAAVYDASCAEGSPLVDPGTGRLAIFTCPRTREQHELRRTALEQWSALTHGFIGRGPDHVAGLLAGFSSRPELFDTERHQLGRGVQCYHRYAAERGLWVTNSIVPPQANPNDPTSRVRPVRLVEETAEGIVVDGAQMLGTGAAVADAIFVTSIRPLAPDETDRAVSFVVPISAPGLKLLCRRPYATAGEPFDYPLSTRFDETDAMVVFDRVLVPWSSVFAAGDVTVVNSQFFGTAAHQIGNLQSIIRLTAKLRFVTGVASLIVKANGRDTDPAIKGQLAELATVQTVSEALTHAAHSHAERDEYGVYRPAGKYLYAALGMQTEVYPKAIKLLGELAGGGVIQVPSSVRDFDDPEELAAMDVLMGSDRFPVAERVKLFKLAWDLVGSEFAGRHVQYERFYSGAVATVRAHAHRFYPFADAEALVGDFLASYRA</sequence>
<dbReference type="Gene3D" id="1.10.3140.10">
    <property type="entry name" value="4-hydroxybutyryl-coa dehydratase, domain 1"/>
    <property type="match status" value="1"/>
</dbReference>
<dbReference type="PANTHER" id="PTHR36117:SF3">
    <property type="entry name" value="4-HYDROXYPHENYLACETATE 3-MONOOXYGENASE-RELATED"/>
    <property type="match status" value="1"/>
</dbReference>
<evidence type="ECO:0000313" key="7">
    <source>
        <dbReference type="Proteomes" id="UP001172687"/>
    </source>
</evidence>
<proteinExistence type="predicted"/>